<evidence type="ECO:0000313" key="4">
    <source>
        <dbReference type="Proteomes" id="UP001140817"/>
    </source>
</evidence>
<dbReference type="Proteomes" id="UP001140817">
    <property type="component" value="Unassembled WGS sequence"/>
</dbReference>
<dbReference type="PANTHER" id="PTHR46211">
    <property type="entry name" value="GLYCEROPHOSPHORYL DIESTER PHOSPHODIESTERASE"/>
    <property type="match status" value="1"/>
</dbReference>
<sequence>MRIIAHKGLSGFYPENTMLAFKKCLNLNIYGIELDVQKTKDNQIVVIHDEKVDRTFNGTGYIKDMTLSELQSLNSNFKNYENNKDCKIPTLKEVLTLFKPTDFIINIELKNNKIKYKNLEEDVINLVKELKMERRVIISSFRMKSLNKVKDLCPKITRSYLISERLYKYRLKNMIFCKAIKNNSTYLSPNYIIADKKFINKCHRRDIKILCYTVNTIEEYEKLLKLKVDGIFTDFPNIFPAIKK</sequence>
<comment type="caution">
    <text evidence="3">The sequence shown here is derived from an EMBL/GenBank/DDBJ whole genome shotgun (WGS) entry which is preliminary data.</text>
</comment>
<dbReference type="EMBL" id="JANKBY010000232">
    <property type="protein sequence ID" value="MCR1824034.1"/>
    <property type="molecule type" value="Genomic_DNA"/>
</dbReference>
<dbReference type="CDD" id="cd08563">
    <property type="entry name" value="GDPD_TtGDE_like"/>
    <property type="match status" value="1"/>
</dbReference>
<keyword evidence="1" id="KW-0175">Coiled coil</keyword>
<dbReference type="GO" id="GO:0006629">
    <property type="term" value="P:lipid metabolic process"/>
    <property type="evidence" value="ECO:0007669"/>
    <property type="project" value="InterPro"/>
</dbReference>
<dbReference type="PANTHER" id="PTHR46211:SF1">
    <property type="entry name" value="GLYCEROPHOSPHODIESTER PHOSPHODIESTERASE, CYTOPLASMIC"/>
    <property type="match status" value="1"/>
</dbReference>
<dbReference type="GO" id="GO:0008081">
    <property type="term" value="F:phosphoric diester hydrolase activity"/>
    <property type="evidence" value="ECO:0007669"/>
    <property type="project" value="InterPro"/>
</dbReference>
<dbReference type="Pfam" id="PF03009">
    <property type="entry name" value="GDPD"/>
    <property type="match status" value="1"/>
</dbReference>
<evidence type="ECO:0000259" key="2">
    <source>
        <dbReference type="PROSITE" id="PS51704"/>
    </source>
</evidence>
<feature type="coiled-coil region" evidence="1">
    <location>
        <begin position="109"/>
        <end position="136"/>
    </location>
</feature>
<keyword evidence="4" id="KW-1185">Reference proteome</keyword>
<dbReference type="InterPro" id="IPR017946">
    <property type="entry name" value="PLC-like_Pdiesterase_TIM-brl"/>
</dbReference>
<dbReference type="PROSITE" id="PS51704">
    <property type="entry name" value="GP_PDE"/>
    <property type="match status" value="1"/>
</dbReference>
<dbReference type="SUPFAM" id="SSF51695">
    <property type="entry name" value="PLC-like phosphodiesterases"/>
    <property type="match status" value="1"/>
</dbReference>
<accession>A0A9X2MCS9</accession>
<feature type="domain" description="GP-PDE" evidence="2">
    <location>
        <begin position="1"/>
        <end position="243"/>
    </location>
</feature>
<proteinExistence type="predicted"/>
<evidence type="ECO:0000256" key="1">
    <source>
        <dbReference type="SAM" id="Coils"/>
    </source>
</evidence>
<organism evidence="3 4">
    <name type="scientific">Terrisporobacter muris</name>
    <dbReference type="NCBI Taxonomy" id="2963284"/>
    <lineage>
        <taxon>Bacteria</taxon>
        <taxon>Bacillati</taxon>
        <taxon>Bacillota</taxon>
        <taxon>Clostridia</taxon>
        <taxon>Peptostreptococcales</taxon>
        <taxon>Peptostreptococcaceae</taxon>
        <taxon>Terrisporobacter</taxon>
    </lineage>
</organism>
<evidence type="ECO:0000313" key="3">
    <source>
        <dbReference type="EMBL" id="MCR1824034.1"/>
    </source>
</evidence>
<dbReference type="Gene3D" id="3.20.20.190">
    <property type="entry name" value="Phosphatidylinositol (PI) phosphodiesterase"/>
    <property type="match status" value="1"/>
</dbReference>
<dbReference type="RefSeq" id="WP_074078652.1">
    <property type="nucleotide sequence ID" value="NZ_JANKBY010000232.1"/>
</dbReference>
<reference evidence="3" key="1">
    <citation type="submission" date="2022-07" db="EMBL/GenBank/DDBJ databases">
        <title>Enhanced cultured diversity of the mouse gut microbiota enables custom-made synthetic communities.</title>
        <authorList>
            <person name="Afrizal A."/>
        </authorList>
    </citation>
    <scope>NUCLEOTIDE SEQUENCE</scope>
    <source>
        <strain evidence="3">DSM 29186</strain>
    </source>
</reference>
<gene>
    <name evidence="3" type="ORF">NSA58_14680</name>
</gene>
<dbReference type="AlphaFoldDB" id="A0A9X2MCS9"/>
<protein>
    <submittedName>
        <fullName evidence="3">Glycerophosphodiester phosphodiesterase</fullName>
    </submittedName>
</protein>
<name>A0A9X2MCS9_9FIRM</name>
<dbReference type="InterPro" id="IPR030395">
    <property type="entry name" value="GP_PDE_dom"/>
</dbReference>